<dbReference type="EMBL" id="CM042890">
    <property type="protein sequence ID" value="KAI4310499.1"/>
    <property type="molecule type" value="Genomic_DNA"/>
</dbReference>
<keyword evidence="2" id="KW-1185">Reference proteome</keyword>
<accession>A0ACB9LHA7</accession>
<organism evidence="1 2">
    <name type="scientific">Melastoma candidum</name>
    <dbReference type="NCBI Taxonomy" id="119954"/>
    <lineage>
        <taxon>Eukaryota</taxon>
        <taxon>Viridiplantae</taxon>
        <taxon>Streptophyta</taxon>
        <taxon>Embryophyta</taxon>
        <taxon>Tracheophyta</taxon>
        <taxon>Spermatophyta</taxon>
        <taxon>Magnoliopsida</taxon>
        <taxon>eudicotyledons</taxon>
        <taxon>Gunneridae</taxon>
        <taxon>Pentapetalae</taxon>
        <taxon>rosids</taxon>
        <taxon>malvids</taxon>
        <taxon>Myrtales</taxon>
        <taxon>Melastomataceae</taxon>
        <taxon>Melastomatoideae</taxon>
        <taxon>Melastomateae</taxon>
        <taxon>Melastoma</taxon>
    </lineage>
</organism>
<gene>
    <name evidence="1" type="ORF">MLD38_035473</name>
</gene>
<protein>
    <submittedName>
        <fullName evidence="1">Uncharacterized protein</fullName>
    </submittedName>
</protein>
<evidence type="ECO:0000313" key="1">
    <source>
        <dbReference type="EMBL" id="KAI4310499.1"/>
    </source>
</evidence>
<reference evidence="2" key="1">
    <citation type="journal article" date="2023" name="Front. Plant Sci.">
        <title>Chromosomal-level genome assembly of Melastoma candidum provides insights into trichome evolution.</title>
        <authorList>
            <person name="Zhong Y."/>
            <person name="Wu W."/>
            <person name="Sun C."/>
            <person name="Zou P."/>
            <person name="Liu Y."/>
            <person name="Dai S."/>
            <person name="Zhou R."/>
        </authorList>
    </citation>
    <scope>NUCLEOTIDE SEQUENCE [LARGE SCALE GENOMIC DNA]</scope>
</reference>
<evidence type="ECO:0000313" key="2">
    <source>
        <dbReference type="Proteomes" id="UP001057402"/>
    </source>
</evidence>
<name>A0ACB9LHA7_9MYRT</name>
<sequence length="278" mass="30409">MSAIHMFEETTPHPSLEPEVHSPVLPGKEWSRSLRDASHLILFLQISPQICSAIIWGLCGSVCPSTSGRPSKIFNLSSSHQDSSSSSDSLPNPDSKTTTTCFTNSNTPSKGFMMREHVRSSSWDCLRLGVSRCKSLPAASFRPITGSSTTATTTRTATPSPVVQIRRWRIHVPSGVPSSRDVFGSDSGNTTSSSDVTSNLSVPPPPVQHQVPEERQRRRRRSDPILAIGESAFNTHAPSSGRETQNLDEFSENLQVEHLVSQEDTDDVAVHMLSRADY</sequence>
<dbReference type="Proteomes" id="UP001057402">
    <property type="component" value="Chromosome 11"/>
</dbReference>
<proteinExistence type="predicted"/>
<comment type="caution">
    <text evidence="1">The sequence shown here is derived from an EMBL/GenBank/DDBJ whole genome shotgun (WGS) entry which is preliminary data.</text>
</comment>